<feature type="binding site" evidence="3">
    <location>
        <position position="20"/>
    </location>
    <ligand>
        <name>a divalent metal cation</name>
        <dbReference type="ChEBI" id="CHEBI:60240"/>
    </ligand>
</feature>
<dbReference type="InterPro" id="IPR013658">
    <property type="entry name" value="SGL"/>
</dbReference>
<evidence type="ECO:0000256" key="2">
    <source>
        <dbReference type="PIRSR" id="PIRSR605511-1"/>
    </source>
</evidence>
<dbReference type="PRINTS" id="PR01790">
    <property type="entry name" value="SMP30FAMILY"/>
</dbReference>
<dbReference type="RefSeq" id="WP_133767968.1">
    <property type="nucleotide sequence ID" value="NZ_SNZR01000011.1"/>
</dbReference>
<dbReference type="OrthoDB" id="2633250at2"/>
<dbReference type="AlphaFoldDB" id="A0A4R7C4Z1"/>
<dbReference type="Proteomes" id="UP000295122">
    <property type="component" value="Unassembled WGS sequence"/>
</dbReference>
<feature type="domain" description="SMP-30/Gluconolactonase/LRE-like region" evidence="4">
    <location>
        <begin position="18"/>
        <end position="259"/>
    </location>
</feature>
<dbReference type="PANTHER" id="PTHR10907:SF47">
    <property type="entry name" value="REGUCALCIN"/>
    <property type="match status" value="1"/>
</dbReference>
<dbReference type="InterPro" id="IPR011042">
    <property type="entry name" value="6-blade_b-propeller_TolB-like"/>
</dbReference>
<proteinExistence type="inferred from homology"/>
<organism evidence="5 6">
    <name type="scientific">Enterovirga rhinocerotis</name>
    <dbReference type="NCBI Taxonomy" id="1339210"/>
    <lineage>
        <taxon>Bacteria</taxon>
        <taxon>Pseudomonadati</taxon>
        <taxon>Pseudomonadota</taxon>
        <taxon>Alphaproteobacteria</taxon>
        <taxon>Hyphomicrobiales</taxon>
        <taxon>Methylobacteriaceae</taxon>
        <taxon>Enterovirga</taxon>
    </lineage>
</organism>
<protein>
    <submittedName>
        <fullName evidence="5">Gluconolactonase</fullName>
    </submittedName>
</protein>
<evidence type="ECO:0000259" key="4">
    <source>
        <dbReference type="Pfam" id="PF08450"/>
    </source>
</evidence>
<dbReference type="PANTHER" id="PTHR10907">
    <property type="entry name" value="REGUCALCIN"/>
    <property type="match status" value="1"/>
</dbReference>
<evidence type="ECO:0000313" key="5">
    <source>
        <dbReference type="EMBL" id="TDR92922.1"/>
    </source>
</evidence>
<keyword evidence="3" id="KW-0862">Zinc</keyword>
<accession>A0A4R7C4Z1</accession>
<dbReference type="SUPFAM" id="SSF63829">
    <property type="entry name" value="Calcium-dependent phosphotriesterase"/>
    <property type="match status" value="1"/>
</dbReference>
<dbReference type="Gene3D" id="2.120.10.30">
    <property type="entry name" value="TolB, C-terminal domain"/>
    <property type="match status" value="1"/>
</dbReference>
<reference evidence="5 6" key="1">
    <citation type="submission" date="2019-03" db="EMBL/GenBank/DDBJ databases">
        <title>Genomic Encyclopedia of Type Strains, Phase IV (KMG-IV): sequencing the most valuable type-strain genomes for metagenomic binning, comparative biology and taxonomic classification.</title>
        <authorList>
            <person name="Goeker M."/>
        </authorList>
    </citation>
    <scope>NUCLEOTIDE SEQUENCE [LARGE SCALE GENOMIC DNA]</scope>
    <source>
        <strain evidence="5 6">DSM 25903</strain>
    </source>
</reference>
<evidence type="ECO:0000256" key="3">
    <source>
        <dbReference type="PIRSR" id="PIRSR605511-2"/>
    </source>
</evidence>
<dbReference type="GO" id="GO:0004341">
    <property type="term" value="F:gluconolactonase activity"/>
    <property type="evidence" value="ECO:0007669"/>
    <property type="project" value="TreeGrafter"/>
</dbReference>
<evidence type="ECO:0000313" key="6">
    <source>
        <dbReference type="Proteomes" id="UP000295122"/>
    </source>
</evidence>
<name>A0A4R7C4Z1_9HYPH</name>
<feature type="binding site" evidence="3">
    <location>
        <position position="151"/>
    </location>
    <ligand>
        <name>a divalent metal cation</name>
        <dbReference type="ChEBI" id="CHEBI:60240"/>
    </ligand>
</feature>
<feature type="binding site" evidence="3">
    <location>
        <position position="103"/>
    </location>
    <ligand>
        <name>substrate</name>
    </ligand>
</feature>
<keyword evidence="6" id="KW-1185">Reference proteome</keyword>
<dbReference type="Pfam" id="PF08450">
    <property type="entry name" value="SGL"/>
    <property type="match status" value="1"/>
</dbReference>
<keyword evidence="3" id="KW-0479">Metal-binding</keyword>
<dbReference type="GO" id="GO:0019853">
    <property type="term" value="P:L-ascorbic acid biosynthetic process"/>
    <property type="evidence" value="ECO:0007669"/>
    <property type="project" value="TreeGrafter"/>
</dbReference>
<evidence type="ECO:0000256" key="1">
    <source>
        <dbReference type="ARBA" id="ARBA00008853"/>
    </source>
</evidence>
<comment type="similarity">
    <text evidence="1">Belongs to the SMP-30/CGR1 family.</text>
</comment>
<dbReference type="GO" id="GO:0005509">
    <property type="term" value="F:calcium ion binding"/>
    <property type="evidence" value="ECO:0007669"/>
    <property type="project" value="TreeGrafter"/>
</dbReference>
<feature type="binding site" evidence="3">
    <location>
        <position position="201"/>
    </location>
    <ligand>
        <name>a divalent metal cation</name>
        <dbReference type="ChEBI" id="CHEBI:60240"/>
    </ligand>
</feature>
<sequence>MGATILKAECVLACANRLGEVPIWCGERRALFWVDVRGPAIHRLEPSTGALASWPMAQLVGSIALAGGGRLLAALQRGFHLVDLDSGATTLLVDPEPDQPEHRLNDGRCDRAGRFWCGSMNDVRRDPEGILYRLDEPKGLTRHLDGIIIPNGLCWSPDNRTMYFADTRKYHILAFDFDFDDGMISRPRLLVDFGTGPNRPDGSTVDADGCVWNAEMAAGRVVRYTPRGVVDTIVELPTSQPTAVTFGGDDLRTLYITTAAQNLSAEQLAREPLSGGLFAVRAGVAGLPEPVFGGR</sequence>
<dbReference type="EMBL" id="SNZR01000011">
    <property type="protein sequence ID" value="TDR92922.1"/>
    <property type="molecule type" value="Genomic_DNA"/>
</dbReference>
<feature type="active site" description="Proton donor/acceptor" evidence="2">
    <location>
        <position position="201"/>
    </location>
</feature>
<comment type="cofactor">
    <cofactor evidence="3">
        <name>Zn(2+)</name>
        <dbReference type="ChEBI" id="CHEBI:29105"/>
    </cofactor>
    <text evidence="3">Binds 1 divalent metal cation per subunit.</text>
</comment>
<comment type="caution">
    <text evidence="5">The sequence shown here is derived from an EMBL/GenBank/DDBJ whole genome shotgun (WGS) entry which is preliminary data.</text>
</comment>
<dbReference type="InterPro" id="IPR005511">
    <property type="entry name" value="SMP-30"/>
</dbReference>
<gene>
    <name evidence="5" type="ORF">EV668_0166</name>
</gene>
<feature type="binding site" evidence="3">
    <location>
        <position position="105"/>
    </location>
    <ligand>
        <name>substrate</name>
    </ligand>
</feature>